<feature type="transmembrane region" description="Helical" evidence="1">
    <location>
        <begin position="59"/>
        <end position="79"/>
    </location>
</feature>
<proteinExistence type="predicted"/>
<reference evidence="3" key="1">
    <citation type="journal article" date="2019" name="Int. J. Syst. Evol. Microbiol.">
        <title>The Global Catalogue of Microorganisms (GCM) 10K type strain sequencing project: providing services to taxonomists for standard genome sequencing and annotation.</title>
        <authorList>
            <consortium name="The Broad Institute Genomics Platform"/>
            <consortium name="The Broad Institute Genome Sequencing Center for Infectious Disease"/>
            <person name="Wu L."/>
            <person name="Ma J."/>
        </authorList>
    </citation>
    <scope>NUCLEOTIDE SEQUENCE [LARGE SCALE GENOMIC DNA]</scope>
    <source>
        <strain evidence="3">JCM 31037</strain>
    </source>
</reference>
<keyword evidence="1" id="KW-1133">Transmembrane helix</keyword>
<evidence type="ECO:0000313" key="3">
    <source>
        <dbReference type="Proteomes" id="UP001597260"/>
    </source>
</evidence>
<protein>
    <submittedName>
        <fullName evidence="2">Uncharacterized protein</fullName>
    </submittedName>
</protein>
<comment type="caution">
    <text evidence="2">The sequence shown here is derived from an EMBL/GenBank/DDBJ whole genome shotgun (WGS) entry which is preliminary data.</text>
</comment>
<evidence type="ECO:0000256" key="1">
    <source>
        <dbReference type="SAM" id="Phobius"/>
    </source>
</evidence>
<organism evidence="2 3">
    <name type="scientific">Micromonospora sonneratiae</name>
    <dbReference type="NCBI Taxonomy" id="1184706"/>
    <lineage>
        <taxon>Bacteria</taxon>
        <taxon>Bacillati</taxon>
        <taxon>Actinomycetota</taxon>
        <taxon>Actinomycetes</taxon>
        <taxon>Micromonosporales</taxon>
        <taxon>Micromonosporaceae</taxon>
        <taxon>Micromonospora</taxon>
    </lineage>
</organism>
<sequence length="158" mass="17559">MVGLDPVSMLARLLTRPVVWVLDIDGATLRERQAELLEHVSLPGEDLDDLGLRHLSRSVVWMAAFVVGFLVFLGPTILITELMTEEAARPYLFAIDLVVFFAGAMGIAHAIKVSVAHYLPERWWNPKRWWWRVTMLAQLTDVIPSVVAAAIIAASLSG</sequence>
<accession>A0ABW3YND5</accession>
<evidence type="ECO:0000313" key="2">
    <source>
        <dbReference type="EMBL" id="MFD1325101.1"/>
    </source>
</evidence>
<keyword evidence="1" id="KW-0812">Transmembrane</keyword>
<dbReference type="RefSeq" id="WP_377576847.1">
    <property type="nucleotide sequence ID" value="NZ_JBHTMP010000067.1"/>
</dbReference>
<keyword evidence="3" id="KW-1185">Reference proteome</keyword>
<gene>
    <name evidence="2" type="ORF">ACFQ4H_28845</name>
</gene>
<dbReference type="Proteomes" id="UP001597260">
    <property type="component" value="Unassembled WGS sequence"/>
</dbReference>
<feature type="transmembrane region" description="Helical" evidence="1">
    <location>
        <begin position="91"/>
        <end position="111"/>
    </location>
</feature>
<keyword evidence="1" id="KW-0472">Membrane</keyword>
<dbReference type="EMBL" id="JBHTMP010000067">
    <property type="protein sequence ID" value="MFD1325101.1"/>
    <property type="molecule type" value="Genomic_DNA"/>
</dbReference>
<name>A0ABW3YND5_9ACTN</name>
<feature type="transmembrane region" description="Helical" evidence="1">
    <location>
        <begin position="131"/>
        <end position="156"/>
    </location>
</feature>